<sequence length="164" mass="18984">MAKATAKCTCAKCGKIFEVTQICYNRQDANQFEDYATRTYTECRDCYRERMDKENAEKAKNIIEKYGFPVIEGKSEKQINYANNLRDKYLAKCDTSRLEALDDFCKGIADDNYLKMLKEEADQSYNGDVEKLKAEIMEYYDIAKLYVLKTETNASAIIDLLKFA</sequence>
<evidence type="ECO:0000313" key="1">
    <source>
        <dbReference type="EMBL" id="DAE00015.1"/>
    </source>
</evidence>
<dbReference type="EMBL" id="BK015297">
    <property type="protein sequence ID" value="DAE00015.1"/>
    <property type="molecule type" value="Genomic_DNA"/>
</dbReference>
<protein>
    <submittedName>
        <fullName evidence="1">Trcl Probable zinc-ribbon domain</fullName>
    </submittedName>
</protein>
<reference evidence="1" key="1">
    <citation type="journal article" date="2021" name="Proc. Natl. Acad. Sci. U.S.A.">
        <title>A Catalog of Tens of Thousands of Viruses from Human Metagenomes Reveals Hidden Associations with Chronic Diseases.</title>
        <authorList>
            <person name="Tisza M.J."/>
            <person name="Buck C.B."/>
        </authorList>
    </citation>
    <scope>NUCLEOTIDE SEQUENCE</scope>
    <source>
        <strain evidence="1">CtiMP24</strain>
    </source>
</reference>
<name>A0A8S5NYX7_9CAUD</name>
<organism evidence="1">
    <name type="scientific">Siphoviridae sp. ctiMP24</name>
    <dbReference type="NCBI Taxonomy" id="2825621"/>
    <lineage>
        <taxon>Viruses</taxon>
        <taxon>Duplodnaviria</taxon>
        <taxon>Heunggongvirae</taxon>
        <taxon>Uroviricota</taxon>
        <taxon>Caudoviricetes</taxon>
    </lineage>
</organism>
<accession>A0A8S5NYX7</accession>
<proteinExistence type="predicted"/>